<feature type="compositionally biased region" description="Pro residues" evidence="1">
    <location>
        <begin position="26"/>
        <end position="37"/>
    </location>
</feature>
<dbReference type="InterPro" id="IPR033304">
    <property type="entry name" value="DLEC1"/>
</dbReference>
<proteinExistence type="predicted"/>
<protein>
    <recommendedName>
        <fullName evidence="2">CFAP65 seventh Ig-like domain-containing protein</fullName>
    </recommendedName>
</protein>
<dbReference type="EMBL" id="HBGA01027662">
    <property type="protein sequence ID" value="CAD8999211.1"/>
    <property type="molecule type" value="Transcribed_RNA"/>
</dbReference>
<dbReference type="InterPro" id="IPR013783">
    <property type="entry name" value="Ig-like_fold"/>
</dbReference>
<sequence>MEREDPPLMGNIRNIYQRFFTDLYRPPTPPRVETPPLDPEELERLAEEERQREEEKKKAAKGGKKEDKKKAGSAAPTPTPDTAPPTPAAPTPPPVLRDSRFDPQLESLEAGITASMERNAAALEALQERRQSLFVVGRAQEYNAAEAEEYTEQLSPACIDITRIIHVHDQEYQTTYKMPSQLEPPQEKDLVEMDRLKLEKSMVSTRRRTASMTASMTVGSSLGDSKVKGPRKPKQKPVEDPAMVHAERASMIRMNAIANHLVNPRYTAPGARSMVQGPLRSNCEATSIEHLKYVKPPPACPLRLTQLADGSRQEGPALLCAEPGSMHFSGYKPGGTYEQTLMVRNISGVARRCKVIPPQSAFFSVSLDRPVVGLKQWESPYLKLSPQGLLLRGGYQPDETAPQGLIAPGMAVSYIVRFSPDAPRNYTDRLMVCSEWNSFDVPLSATQQPPMLSLPPTIACGYCMAQGSTKQTLKVMNSGGDSGFHFAEPGQPFPTDQDPCITLGFFTVKPKHFSLRNGQCQDVTVVFSPGAEEKYHEELQLYCDNGDVLTYSIEGEGIDAYVVLAAIDDNPCNTEPDFAANNTLMGFDDLSIGGSATKSLTYFNPTEIPVRFHWRVEVVDEDSGQAPPESGVFVVTPDQGTLQPKSQIRFMVDFNPPTPVRYQAKMQLVLGGMKAQVKVKQPFGTQSPTLDQTVDATGFFASGVFSNAADQAFEQQVAAASVVEAFGTGKLLNVSLHPAVVADTAAPYVAGAALLSQRQIHVKNDSDCSAWFCFDPTAEERQALLTGSDADLRRMGELRALQTEDESITRERGVRIMFYPRMACINPHSTSVVTMHYAFVQTGHVELTLDCAVQRTPDPLRVRLVGNVTGATLRTEPEVVDFGIVQGIEEAESRLTLFNDTEVPLSYTLVSQTDVDRREAWVLAKKAQHEARLKQISKFAANSAAGKPTKRVEEQTVGEFQPWFTFFPPAGKLMPHENVVVSVFYLPEAVTSLRERLEVRVPGSRTQYVEMRAEVQTPKACIYPPTVEVEEAFLEVKVQRTVTLQNLTSIPTAFQWAILDENGAATTTFHPAQGCLEAGEKKQVEISIKPHRPGPFRLLVPCCLAGVSDPIACAITCPDVQAPHMSFTVTKDCPPLDVGMEAEDGQTVADYVSHLLHNVVNAVVEDPRVEYLPVVDFGRIPLGTVGERFVTIRNHSGSQISFLCAAAKYQAGEDYAHLVAQASVVHANKPGLILGNVHEKVNTFASKGGTGFLQSRTNEQQRQRLTQLAVGQAGDQGLAFALEQAPTAPYCIAPKGLLVLPLRCMSTIPGLYEDELVVPAIPEKGLPEARLPVRVEVVGPVLQLTKATVGLTANGSQGRLQFPPFVLADAAAPAQKKLHVVNISPQPLDVAWTGEGEGQGHFDVQPCTATIACGATTTFTCSFCPAPGAGPGRTACVFRCASPVGEPLTLAMEASTIIPSLNPDPKALKFKECPVTSGRIQKTIRLTNAQATPLHFTVALDGPPGAAMEVVSVARVACQADPDATAPKDPLKLNATYTIASRAALDVVVGFTPIECSAFVEQGPGDNTHVRNVVTHMVLDFGGGQKQRISVEAHVHFPILTVDKKHPLVFAPQGNDAAWAKTVELINPSIVPATFELQYVPNFKPVSTQTLAPPAAKPGDRLQKAVAAQLPIDAEAAFRISPMRGVVPGKAKHEAGRLALRVEFTPPSAAPFCSVYRVDVQHGVGCEFELKGNRPLQEHSDIMGQGLPQKGKW</sequence>
<dbReference type="PANTHER" id="PTHR46348:SF1">
    <property type="entry name" value="DELETED IN LUNG AND ESOPHAGEAL CANCER PROTEIN 1"/>
    <property type="match status" value="1"/>
</dbReference>
<dbReference type="Gene3D" id="2.60.40.10">
    <property type="entry name" value="Immunoglobulins"/>
    <property type="match status" value="6"/>
</dbReference>
<dbReference type="Pfam" id="PF25249">
    <property type="entry name" value="Ig_CFAP65_7th"/>
    <property type="match status" value="1"/>
</dbReference>
<dbReference type="GO" id="GO:0008285">
    <property type="term" value="P:negative regulation of cell population proliferation"/>
    <property type="evidence" value="ECO:0007669"/>
    <property type="project" value="InterPro"/>
</dbReference>
<organism evidence="3">
    <name type="scientific">Eutreptiella gymnastica</name>
    <dbReference type="NCBI Taxonomy" id="73025"/>
    <lineage>
        <taxon>Eukaryota</taxon>
        <taxon>Discoba</taxon>
        <taxon>Euglenozoa</taxon>
        <taxon>Euglenida</taxon>
        <taxon>Spirocuta</taxon>
        <taxon>Euglenophyceae</taxon>
        <taxon>Eutreptiales</taxon>
        <taxon>Eutreptiaceae</taxon>
        <taxon>Eutreptiella</taxon>
    </lineage>
</organism>
<reference evidence="3" key="1">
    <citation type="submission" date="2021-01" db="EMBL/GenBank/DDBJ databases">
        <authorList>
            <person name="Corre E."/>
            <person name="Pelletier E."/>
            <person name="Niang G."/>
            <person name="Scheremetjew M."/>
            <person name="Finn R."/>
            <person name="Kale V."/>
            <person name="Holt S."/>
            <person name="Cochrane G."/>
            <person name="Meng A."/>
            <person name="Brown T."/>
            <person name="Cohen L."/>
        </authorList>
    </citation>
    <scope>NUCLEOTIDE SEQUENCE</scope>
    <source>
        <strain evidence="3">NIES-381</strain>
    </source>
</reference>
<evidence type="ECO:0000259" key="2">
    <source>
        <dbReference type="Pfam" id="PF25249"/>
    </source>
</evidence>
<accession>A0A7S1I2Z9</accession>
<dbReference type="GO" id="GO:0005929">
    <property type="term" value="C:cilium"/>
    <property type="evidence" value="ECO:0007669"/>
    <property type="project" value="TreeGrafter"/>
</dbReference>
<feature type="region of interest" description="Disordered" evidence="1">
    <location>
        <begin position="203"/>
        <end position="240"/>
    </location>
</feature>
<evidence type="ECO:0000313" key="3">
    <source>
        <dbReference type="EMBL" id="CAD8999211.1"/>
    </source>
</evidence>
<feature type="domain" description="CFAP65 seventh Ig-like" evidence="2">
    <location>
        <begin position="592"/>
        <end position="676"/>
    </location>
</feature>
<dbReference type="GO" id="GO:0015631">
    <property type="term" value="F:tubulin binding"/>
    <property type="evidence" value="ECO:0007669"/>
    <property type="project" value="TreeGrafter"/>
</dbReference>
<name>A0A7S1I2Z9_9EUGL</name>
<evidence type="ECO:0000256" key="1">
    <source>
        <dbReference type="SAM" id="MobiDB-lite"/>
    </source>
</evidence>
<feature type="compositionally biased region" description="Polar residues" evidence="1">
    <location>
        <begin position="210"/>
        <end position="223"/>
    </location>
</feature>
<feature type="compositionally biased region" description="Basic and acidic residues" evidence="1">
    <location>
        <begin position="42"/>
        <end position="70"/>
    </location>
</feature>
<dbReference type="GO" id="GO:0005737">
    <property type="term" value="C:cytoplasm"/>
    <property type="evidence" value="ECO:0007669"/>
    <property type="project" value="TreeGrafter"/>
</dbReference>
<dbReference type="PANTHER" id="PTHR46348">
    <property type="entry name" value="DELETED IN LUNG AND ESOPHAGEAL CANCER PROTEIN 1"/>
    <property type="match status" value="1"/>
</dbReference>
<feature type="compositionally biased region" description="Pro residues" evidence="1">
    <location>
        <begin position="77"/>
        <end position="95"/>
    </location>
</feature>
<dbReference type="Pfam" id="PF23316">
    <property type="entry name" value="Ig_DLEC1_6th"/>
    <property type="match status" value="1"/>
</dbReference>
<dbReference type="InterPro" id="IPR057470">
    <property type="entry name" value="Ig_CFAP65_7th"/>
</dbReference>
<gene>
    <name evidence="3" type="ORF">EGYM00392_LOCUS10283</name>
</gene>
<feature type="region of interest" description="Disordered" evidence="1">
    <location>
        <begin position="20"/>
        <end position="100"/>
    </location>
</feature>